<dbReference type="InterPro" id="IPR052755">
    <property type="entry name" value="Lysozyme_Inhibitor_LprI"/>
</dbReference>
<dbReference type="Proteomes" id="UP000269265">
    <property type="component" value="Unassembled WGS sequence"/>
</dbReference>
<protein>
    <recommendedName>
        <fullName evidence="3">DUF1311 domain-containing protein</fullName>
    </recommendedName>
</protein>
<dbReference type="AlphaFoldDB" id="A0A3R8YMK2"/>
<dbReference type="GO" id="GO:0005576">
    <property type="term" value="C:extracellular region"/>
    <property type="evidence" value="ECO:0007669"/>
    <property type="project" value="TreeGrafter"/>
</dbReference>
<gene>
    <name evidence="1" type="ORF">EIP75_12890</name>
</gene>
<accession>A0A3R8YMK2</accession>
<sequence>MVDIDVRRIDSDLPEASHCDQPVLVPRPQVLNTLLTRTLWSALPGKDAAQAFGLQVSGTREVKVAWTACTVGQFGPSLKTAPTDKAAGDPERTWVALATPNQLLMPWYGDTLLVLEPRASDQPARPSFACGQARLPAEKAICASPRLSSYDLSLSQAWRAAVQACEGDAACLNDARRDQTQWVATRNQCARDKDCLRQAMKTRLDALMTPAEE</sequence>
<evidence type="ECO:0000313" key="2">
    <source>
        <dbReference type="Proteomes" id="UP000269265"/>
    </source>
</evidence>
<proteinExistence type="predicted"/>
<dbReference type="OrthoDB" id="9096297at2"/>
<organism evidence="1 2">
    <name type="scientific">Aquabacterium soli</name>
    <dbReference type="NCBI Taxonomy" id="2493092"/>
    <lineage>
        <taxon>Bacteria</taxon>
        <taxon>Pseudomonadati</taxon>
        <taxon>Pseudomonadota</taxon>
        <taxon>Betaproteobacteria</taxon>
        <taxon>Burkholderiales</taxon>
        <taxon>Aquabacterium</taxon>
    </lineage>
</organism>
<comment type="caution">
    <text evidence="1">The sequence shown here is derived from an EMBL/GenBank/DDBJ whole genome shotgun (WGS) entry which is preliminary data.</text>
</comment>
<evidence type="ECO:0000313" key="1">
    <source>
        <dbReference type="EMBL" id="RRS03849.1"/>
    </source>
</evidence>
<reference evidence="1 2" key="1">
    <citation type="submission" date="2018-12" db="EMBL/GenBank/DDBJ databases">
        <title>The whole draft genome of Aquabacterium sp. SJQ9.</title>
        <authorList>
            <person name="Sun L."/>
            <person name="Gao X."/>
            <person name="Chen W."/>
            <person name="Huang K."/>
        </authorList>
    </citation>
    <scope>NUCLEOTIDE SEQUENCE [LARGE SCALE GENOMIC DNA]</scope>
    <source>
        <strain evidence="1 2">SJQ9</strain>
    </source>
</reference>
<dbReference type="EMBL" id="RSED01000009">
    <property type="protein sequence ID" value="RRS03849.1"/>
    <property type="molecule type" value="Genomic_DNA"/>
</dbReference>
<dbReference type="RefSeq" id="WP_125243689.1">
    <property type="nucleotide sequence ID" value="NZ_RSED01000009.1"/>
</dbReference>
<evidence type="ECO:0008006" key="3">
    <source>
        <dbReference type="Google" id="ProtNLM"/>
    </source>
</evidence>
<keyword evidence="2" id="KW-1185">Reference proteome</keyword>
<dbReference type="PANTHER" id="PTHR37549:SF1">
    <property type="entry name" value="LIPOPROTEIN LPRI"/>
    <property type="match status" value="1"/>
</dbReference>
<name>A0A3R8YMK2_9BURK</name>
<dbReference type="PANTHER" id="PTHR37549">
    <property type="entry name" value="LIPOPROTEIN LPRI"/>
    <property type="match status" value="1"/>
</dbReference>